<dbReference type="RefSeq" id="WP_193183981.1">
    <property type="nucleotide sequence ID" value="NZ_JACVXA010000045.1"/>
</dbReference>
<sequence length="377" mass="40619">MRRLLMGLAAAAAAASGAGAAEYETRIVDEKNLPVFHEALKARLDYPLAYGGGDPGAWHDRALRAARALMLPYEATAPFAPEVIDEVDRGDYIARRVAFSITDESRVAAILLVPKGEGPFPSALMLHDHGARFDIGKEKWVAPWYDAALAASAEEWAEKYFSGRYPGEELARRGYVVLATDGLGWGDREGNGYEAQQALAANLMNLGSSLAGLMALEDMRAAEFLAGLPETDPERVAAVGFSMGAFRAWQVAALSPHVAAAVANCWMGTYEGLMVPGNNQLKGQSAYYMLHPGLPRLMDYPDVAALAAPKPMLVHAGAEDPLFPVASVESAFETMHAVWDAFGADAALTTRIWEDKGHTFTADMQDAAFDWLDAALR</sequence>
<dbReference type="EMBL" id="JACVXA010000045">
    <property type="protein sequence ID" value="MBE3639368.1"/>
    <property type="molecule type" value="Genomic_DNA"/>
</dbReference>
<accession>A0A8J6Z0J9</accession>
<dbReference type="Pfam" id="PF01738">
    <property type="entry name" value="DLH"/>
    <property type="match status" value="1"/>
</dbReference>
<reference evidence="3" key="1">
    <citation type="submission" date="2020-09" db="EMBL/GenBank/DDBJ databases">
        <title>A novel bacterium of genus Mangrovicoccus, isolated from South China Sea.</title>
        <authorList>
            <person name="Huang H."/>
            <person name="Mo K."/>
            <person name="Hu Y."/>
        </authorList>
    </citation>
    <scope>NUCLEOTIDE SEQUENCE</scope>
    <source>
        <strain evidence="3">HB182678</strain>
    </source>
</reference>
<dbReference type="GO" id="GO:0016787">
    <property type="term" value="F:hydrolase activity"/>
    <property type="evidence" value="ECO:0007669"/>
    <property type="project" value="UniProtKB-KW"/>
</dbReference>
<dbReference type="Gene3D" id="3.40.50.1820">
    <property type="entry name" value="alpha/beta hydrolase"/>
    <property type="match status" value="1"/>
</dbReference>
<evidence type="ECO:0000313" key="4">
    <source>
        <dbReference type="Proteomes" id="UP000609121"/>
    </source>
</evidence>
<dbReference type="PANTHER" id="PTHR22946">
    <property type="entry name" value="DIENELACTONE HYDROLASE DOMAIN-CONTAINING PROTEIN-RELATED"/>
    <property type="match status" value="1"/>
</dbReference>
<proteinExistence type="predicted"/>
<protein>
    <submittedName>
        <fullName evidence="3">Dienelactone hydrolase family protein</fullName>
    </submittedName>
</protein>
<evidence type="ECO:0000259" key="2">
    <source>
        <dbReference type="Pfam" id="PF01738"/>
    </source>
</evidence>
<keyword evidence="4" id="KW-1185">Reference proteome</keyword>
<dbReference type="InterPro" id="IPR029058">
    <property type="entry name" value="AB_hydrolase_fold"/>
</dbReference>
<organism evidence="3 4">
    <name type="scientific">Mangrovicoccus algicola</name>
    <dbReference type="NCBI Taxonomy" id="2771008"/>
    <lineage>
        <taxon>Bacteria</taxon>
        <taxon>Pseudomonadati</taxon>
        <taxon>Pseudomonadota</taxon>
        <taxon>Alphaproteobacteria</taxon>
        <taxon>Rhodobacterales</taxon>
        <taxon>Paracoccaceae</taxon>
        <taxon>Mangrovicoccus</taxon>
    </lineage>
</organism>
<comment type="caution">
    <text evidence="3">The sequence shown here is derived from an EMBL/GenBank/DDBJ whole genome shotgun (WGS) entry which is preliminary data.</text>
</comment>
<feature type="domain" description="Dienelactone hydrolase" evidence="2">
    <location>
        <begin position="168"/>
        <end position="366"/>
    </location>
</feature>
<dbReference type="Proteomes" id="UP000609121">
    <property type="component" value="Unassembled WGS sequence"/>
</dbReference>
<feature type="signal peptide" evidence="1">
    <location>
        <begin position="1"/>
        <end position="20"/>
    </location>
</feature>
<dbReference type="AlphaFoldDB" id="A0A8J6Z0J9"/>
<gene>
    <name evidence="3" type="ORF">ICN82_14300</name>
</gene>
<evidence type="ECO:0000313" key="3">
    <source>
        <dbReference type="EMBL" id="MBE3639368.1"/>
    </source>
</evidence>
<dbReference type="InterPro" id="IPR050261">
    <property type="entry name" value="FrsA_esterase"/>
</dbReference>
<feature type="chain" id="PRO_5035273390" evidence="1">
    <location>
        <begin position="21"/>
        <end position="377"/>
    </location>
</feature>
<keyword evidence="1" id="KW-0732">Signal</keyword>
<evidence type="ECO:0000256" key="1">
    <source>
        <dbReference type="SAM" id="SignalP"/>
    </source>
</evidence>
<dbReference type="SUPFAM" id="SSF53474">
    <property type="entry name" value="alpha/beta-Hydrolases"/>
    <property type="match status" value="1"/>
</dbReference>
<name>A0A8J6Z0J9_9RHOB</name>
<keyword evidence="3" id="KW-0378">Hydrolase</keyword>
<dbReference type="InterPro" id="IPR002925">
    <property type="entry name" value="Dienelactn_hydro"/>
</dbReference>